<keyword evidence="1" id="KW-0812">Transmembrane</keyword>
<sequence length="266" mass="29023">MVYLSSNNIDKTERGAAIDESVFSSEFINGLKFSGVPNYMLALKVGVPIMLLQNINQANEFCNGTRLQVLKLTRTSIQAQIINGTHFGKKVIIPRLRITPSDKRLPIKIYDRADAEALTLGAGEAEEDVGACPFNRNPNKVLNSIAICSVAVLLFFYCLILGVASLKHKQKISNEHKGVLASAVLATFGVIIAVFIIVRSIYSSTNLMRTQFMKLCLWFLGGISIAAPVLLAIECFGSDHWRCGKGLERVVGGGEKFVEGGDSALW</sequence>
<proteinExistence type="predicted"/>
<dbReference type="Proteomes" id="UP001151760">
    <property type="component" value="Unassembled WGS sequence"/>
</dbReference>
<keyword evidence="1" id="KW-0472">Membrane</keyword>
<keyword evidence="1" id="KW-1133">Transmembrane helix</keyword>
<protein>
    <submittedName>
        <fullName evidence="3">ATP-dependent DNA helicase PIF1-like protein</fullName>
    </submittedName>
</protein>
<feature type="transmembrane region" description="Helical" evidence="1">
    <location>
        <begin position="218"/>
        <end position="237"/>
    </location>
</feature>
<keyword evidence="4" id="KW-1185">Reference proteome</keyword>
<dbReference type="Pfam" id="PF21530">
    <property type="entry name" value="Pif1_2B_dom"/>
    <property type="match status" value="1"/>
</dbReference>
<feature type="transmembrane region" description="Helical" evidence="1">
    <location>
        <begin position="178"/>
        <end position="198"/>
    </location>
</feature>
<evidence type="ECO:0000313" key="3">
    <source>
        <dbReference type="EMBL" id="GJT19218.1"/>
    </source>
</evidence>
<dbReference type="PANTHER" id="PTHR10492">
    <property type="match status" value="1"/>
</dbReference>
<name>A0ABQ5BZW4_9ASTR</name>
<reference evidence="3" key="1">
    <citation type="journal article" date="2022" name="Int. J. Mol. Sci.">
        <title>Draft Genome of Tanacetum Coccineum: Genomic Comparison of Closely Related Tanacetum-Family Plants.</title>
        <authorList>
            <person name="Yamashiro T."/>
            <person name="Shiraishi A."/>
            <person name="Nakayama K."/>
            <person name="Satake H."/>
        </authorList>
    </citation>
    <scope>NUCLEOTIDE SEQUENCE</scope>
</reference>
<accession>A0ABQ5BZW4</accession>
<evidence type="ECO:0000256" key="1">
    <source>
        <dbReference type="SAM" id="Phobius"/>
    </source>
</evidence>
<dbReference type="EMBL" id="BQNB010013700">
    <property type="protein sequence ID" value="GJT19218.1"/>
    <property type="molecule type" value="Genomic_DNA"/>
</dbReference>
<evidence type="ECO:0000259" key="2">
    <source>
        <dbReference type="Pfam" id="PF21530"/>
    </source>
</evidence>
<gene>
    <name evidence="3" type="ORF">Tco_0877924</name>
</gene>
<feature type="transmembrane region" description="Helical" evidence="1">
    <location>
        <begin position="141"/>
        <end position="166"/>
    </location>
</feature>
<organism evidence="3 4">
    <name type="scientific">Tanacetum coccineum</name>
    <dbReference type="NCBI Taxonomy" id="301880"/>
    <lineage>
        <taxon>Eukaryota</taxon>
        <taxon>Viridiplantae</taxon>
        <taxon>Streptophyta</taxon>
        <taxon>Embryophyta</taxon>
        <taxon>Tracheophyta</taxon>
        <taxon>Spermatophyta</taxon>
        <taxon>Magnoliopsida</taxon>
        <taxon>eudicotyledons</taxon>
        <taxon>Gunneridae</taxon>
        <taxon>Pentapetalae</taxon>
        <taxon>asterids</taxon>
        <taxon>campanulids</taxon>
        <taxon>Asterales</taxon>
        <taxon>Asteraceae</taxon>
        <taxon>Asteroideae</taxon>
        <taxon>Anthemideae</taxon>
        <taxon>Anthemidinae</taxon>
        <taxon>Tanacetum</taxon>
    </lineage>
</organism>
<comment type="caution">
    <text evidence="3">The sequence shown here is derived from an EMBL/GenBank/DDBJ whole genome shotgun (WGS) entry which is preliminary data.</text>
</comment>
<evidence type="ECO:0000313" key="4">
    <source>
        <dbReference type="Proteomes" id="UP001151760"/>
    </source>
</evidence>
<feature type="domain" description="DNA helicase Pif1-like 2B" evidence="2">
    <location>
        <begin position="26"/>
        <end position="72"/>
    </location>
</feature>
<dbReference type="InterPro" id="IPR049163">
    <property type="entry name" value="Pif1-like_2B_dom"/>
</dbReference>
<reference evidence="3" key="2">
    <citation type="submission" date="2022-01" db="EMBL/GenBank/DDBJ databases">
        <authorList>
            <person name="Yamashiro T."/>
            <person name="Shiraishi A."/>
            <person name="Satake H."/>
            <person name="Nakayama K."/>
        </authorList>
    </citation>
    <scope>NUCLEOTIDE SEQUENCE</scope>
</reference>
<dbReference type="PANTHER" id="PTHR10492:SF57">
    <property type="entry name" value="ATP-DEPENDENT DNA HELICASE"/>
    <property type="match status" value="1"/>
</dbReference>